<comment type="caution">
    <text evidence="1">The sequence shown here is derived from an EMBL/GenBank/DDBJ whole genome shotgun (WGS) entry which is preliminary data.</text>
</comment>
<dbReference type="OrthoDB" id="1929367at2759"/>
<name>S8CIM5_9LAMI</name>
<gene>
    <name evidence="1" type="ORF">M569_08190</name>
</gene>
<proteinExistence type="predicted"/>
<dbReference type="AlphaFoldDB" id="S8CIM5"/>
<dbReference type="EMBL" id="AUSU01003599">
    <property type="protein sequence ID" value="EPS66590.1"/>
    <property type="molecule type" value="Genomic_DNA"/>
</dbReference>
<reference evidence="1 2" key="1">
    <citation type="journal article" date="2013" name="BMC Genomics">
        <title>The miniature genome of a carnivorous plant Genlisea aurea contains a low number of genes and short non-coding sequences.</title>
        <authorList>
            <person name="Leushkin E.V."/>
            <person name="Sutormin R.A."/>
            <person name="Nabieva E.R."/>
            <person name="Penin A.A."/>
            <person name="Kondrashov A.S."/>
            <person name="Logacheva M.D."/>
        </authorList>
    </citation>
    <scope>NUCLEOTIDE SEQUENCE [LARGE SCALE GENOMIC DNA]</scope>
</reference>
<dbReference type="PANTHER" id="PTHR35707">
    <property type="entry name" value="OS06G0608100 PROTEIN"/>
    <property type="match status" value="1"/>
</dbReference>
<protein>
    <submittedName>
        <fullName evidence="1">Uncharacterized protein</fullName>
    </submittedName>
</protein>
<organism evidence="1 2">
    <name type="scientific">Genlisea aurea</name>
    <dbReference type="NCBI Taxonomy" id="192259"/>
    <lineage>
        <taxon>Eukaryota</taxon>
        <taxon>Viridiplantae</taxon>
        <taxon>Streptophyta</taxon>
        <taxon>Embryophyta</taxon>
        <taxon>Tracheophyta</taxon>
        <taxon>Spermatophyta</taxon>
        <taxon>Magnoliopsida</taxon>
        <taxon>eudicotyledons</taxon>
        <taxon>Gunneridae</taxon>
        <taxon>Pentapetalae</taxon>
        <taxon>asterids</taxon>
        <taxon>lamiids</taxon>
        <taxon>Lamiales</taxon>
        <taxon>Lentibulariaceae</taxon>
        <taxon>Genlisea</taxon>
    </lineage>
</organism>
<dbReference type="Proteomes" id="UP000015453">
    <property type="component" value="Unassembled WGS sequence"/>
</dbReference>
<evidence type="ECO:0000313" key="2">
    <source>
        <dbReference type="Proteomes" id="UP000015453"/>
    </source>
</evidence>
<evidence type="ECO:0000313" key="1">
    <source>
        <dbReference type="EMBL" id="EPS66590.1"/>
    </source>
</evidence>
<dbReference type="PANTHER" id="PTHR35707:SF1">
    <property type="entry name" value="SPC7 KINETOCHORE PROTEIN DOMAIN-CONTAINING PROTEIN"/>
    <property type="match status" value="1"/>
</dbReference>
<accession>S8CIM5</accession>
<keyword evidence="2" id="KW-1185">Reference proteome</keyword>
<feature type="non-terminal residue" evidence="1">
    <location>
        <position position="65"/>
    </location>
</feature>
<sequence length="65" mass="7316">MLCFFEFECGRKLRLTLDMACLKRGVYPADVTPSVDDPVVKKAINIETAGSLRILRLCRSISQIL</sequence>